<keyword evidence="5" id="KW-0443">Lipid metabolism</keyword>
<keyword evidence="5" id="KW-0594">Phospholipid biosynthesis</keyword>
<reference evidence="9" key="1">
    <citation type="submission" date="2025-08" db="UniProtKB">
        <authorList>
            <consortium name="RefSeq"/>
        </authorList>
    </citation>
    <scope>IDENTIFICATION</scope>
    <source>
        <tissue evidence="9">Total insect</tissue>
    </source>
</reference>
<dbReference type="InterPro" id="IPR002123">
    <property type="entry name" value="Plipid/glycerol_acylTrfase"/>
</dbReference>
<feature type="transmembrane region" description="Helical" evidence="6">
    <location>
        <begin position="35"/>
        <end position="52"/>
    </location>
</feature>
<dbReference type="InParanoid" id="A0A6P8Y4M8"/>
<evidence type="ECO:0000313" key="9">
    <source>
        <dbReference type="RefSeq" id="XP_034234513.1"/>
    </source>
</evidence>
<dbReference type="Proteomes" id="UP000515158">
    <property type="component" value="Unplaced"/>
</dbReference>
<comment type="similarity">
    <text evidence="2 5">Belongs to the 1-acyl-sn-glycerol-3-phosphate acyltransferase family.</text>
</comment>
<accession>A0A6P8Y4M8</accession>
<protein>
    <recommendedName>
        <fullName evidence="5">1-acyl-sn-glycerol-3-phosphate acyltransferase</fullName>
        <ecNumber evidence="5">2.3.1.51</ecNumber>
    </recommendedName>
</protein>
<keyword evidence="5" id="KW-1208">Phospholipid metabolism</keyword>
<sequence>MSAMGTLDALAAFVLLMVLCSTSRVVRYYAKWTVFVVWSTLSACLPIPLMLLKPLDWRNALFPARSLRVLSRVFGVRMEVSGMENIVPDSGSVVLVNHQSLLDLHVLAELWVRMDRCAVISKREIFWLWPFGLAAWLWGTIFIDRLNPEKAQSTVNSTGERVRRQKTRLLLFPEGTRNEGPDLLPFKKGAFHVAIASQTNIQPVVVSRYHFLDYKQSRYDSGTVVIKILPAISTEGLNKDDLAELLDRTYRIMQEEYKRVSEEAVKRDNVNLKERELASK</sequence>
<dbReference type="AlphaFoldDB" id="A0A6P8Y4M8"/>
<dbReference type="RefSeq" id="XP_034234513.1">
    <property type="nucleotide sequence ID" value="XM_034378622.1"/>
</dbReference>
<dbReference type="SUPFAM" id="SSF69593">
    <property type="entry name" value="Glycerol-3-phosphate (1)-acyltransferase"/>
    <property type="match status" value="1"/>
</dbReference>
<keyword evidence="6" id="KW-0472">Membrane</keyword>
<organism evidence="9">
    <name type="scientific">Thrips palmi</name>
    <name type="common">Melon thrips</name>
    <dbReference type="NCBI Taxonomy" id="161013"/>
    <lineage>
        <taxon>Eukaryota</taxon>
        <taxon>Metazoa</taxon>
        <taxon>Ecdysozoa</taxon>
        <taxon>Arthropoda</taxon>
        <taxon>Hexapoda</taxon>
        <taxon>Insecta</taxon>
        <taxon>Pterygota</taxon>
        <taxon>Neoptera</taxon>
        <taxon>Paraneoptera</taxon>
        <taxon>Thysanoptera</taxon>
        <taxon>Terebrantia</taxon>
        <taxon>Thripoidea</taxon>
        <taxon>Thripidae</taxon>
        <taxon>Thrips</taxon>
    </lineage>
</organism>
<evidence type="ECO:0000256" key="3">
    <source>
        <dbReference type="ARBA" id="ARBA00022679"/>
    </source>
</evidence>
<comment type="catalytic activity">
    <reaction evidence="5">
        <text>a 1-acyl-sn-glycero-3-phosphate + an acyl-CoA = a 1,2-diacyl-sn-glycero-3-phosphate + CoA</text>
        <dbReference type="Rhea" id="RHEA:19709"/>
        <dbReference type="ChEBI" id="CHEBI:57287"/>
        <dbReference type="ChEBI" id="CHEBI:57970"/>
        <dbReference type="ChEBI" id="CHEBI:58342"/>
        <dbReference type="ChEBI" id="CHEBI:58608"/>
        <dbReference type="EC" id="2.3.1.51"/>
    </reaction>
</comment>
<keyword evidence="8" id="KW-1185">Reference proteome</keyword>
<dbReference type="GO" id="GO:0003841">
    <property type="term" value="F:1-acylglycerol-3-phosphate O-acyltransferase activity"/>
    <property type="evidence" value="ECO:0007669"/>
    <property type="project" value="UniProtKB-UniRule"/>
</dbReference>
<dbReference type="EC" id="2.3.1.51" evidence="5"/>
<keyword evidence="6" id="KW-1133">Transmembrane helix</keyword>
<dbReference type="InterPro" id="IPR004552">
    <property type="entry name" value="AGP_acyltrans"/>
</dbReference>
<name>A0A6P8Y4M8_THRPL</name>
<dbReference type="OrthoDB" id="202234at2759"/>
<comment type="pathway">
    <text evidence="1">Phospholipid metabolism; CDP-diacylglycerol biosynthesis; CDP-diacylglycerol from sn-glycerol 3-phosphate: step 2/3.</text>
</comment>
<dbReference type="PANTHER" id="PTHR10434">
    <property type="entry name" value="1-ACYL-SN-GLYCEROL-3-PHOSPHATE ACYLTRANSFERASE"/>
    <property type="match status" value="1"/>
</dbReference>
<comment type="domain">
    <text evidence="5">The HXXXXD motif is essential for acyltransferase activity and may constitute the binding site for the phosphate moiety of the glycerol-3-phosphate.</text>
</comment>
<feature type="domain" description="Phospholipid/glycerol acyltransferase" evidence="7">
    <location>
        <begin position="92"/>
        <end position="209"/>
    </location>
</feature>
<dbReference type="PANTHER" id="PTHR10434:SF11">
    <property type="entry name" value="1-ACYL-SN-GLYCEROL-3-PHOSPHATE ACYLTRANSFERASE"/>
    <property type="match status" value="1"/>
</dbReference>
<keyword evidence="5" id="KW-0444">Lipid biosynthesis</keyword>
<gene>
    <name evidence="9" type="primary">LOC117641366</name>
</gene>
<keyword evidence="3 5" id="KW-0808">Transferase</keyword>
<evidence type="ECO:0000313" key="8">
    <source>
        <dbReference type="Proteomes" id="UP000515158"/>
    </source>
</evidence>
<evidence type="ECO:0000256" key="5">
    <source>
        <dbReference type="RuleBase" id="RU361267"/>
    </source>
</evidence>
<dbReference type="SMART" id="SM00563">
    <property type="entry name" value="PlsC"/>
    <property type="match status" value="1"/>
</dbReference>
<evidence type="ECO:0000256" key="1">
    <source>
        <dbReference type="ARBA" id="ARBA00004728"/>
    </source>
</evidence>
<keyword evidence="4 5" id="KW-0012">Acyltransferase</keyword>
<proteinExistence type="inferred from homology"/>
<dbReference type="GO" id="GO:0005783">
    <property type="term" value="C:endoplasmic reticulum"/>
    <property type="evidence" value="ECO:0007669"/>
    <property type="project" value="TreeGrafter"/>
</dbReference>
<evidence type="ECO:0000256" key="6">
    <source>
        <dbReference type="SAM" id="Phobius"/>
    </source>
</evidence>
<dbReference type="NCBIfam" id="TIGR00530">
    <property type="entry name" value="AGP_acyltrn"/>
    <property type="match status" value="1"/>
</dbReference>
<evidence type="ECO:0000256" key="2">
    <source>
        <dbReference type="ARBA" id="ARBA00008655"/>
    </source>
</evidence>
<evidence type="ECO:0000259" key="7">
    <source>
        <dbReference type="SMART" id="SM00563"/>
    </source>
</evidence>
<dbReference type="GO" id="GO:0006654">
    <property type="term" value="P:phosphatidic acid biosynthetic process"/>
    <property type="evidence" value="ECO:0007669"/>
    <property type="project" value="TreeGrafter"/>
</dbReference>
<dbReference type="CDD" id="cd07989">
    <property type="entry name" value="LPLAT_AGPAT-like"/>
    <property type="match status" value="1"/>
</dbReference>
<dbReference type="FunCoup" id="A0A6P8Y4M8">
    <property type="interactions" value="574"/>
</dbReference>
<dbReference type="GO" id="GO:0016020">
    <property type="term" value="C:membrane"/>
    <property type="evidence" value="ECO:0007669"/>
    <property type="project" value="InterPro"/>
</dbReference>
<evidence type="ECO:0000256" key="4">
    <source>
        <dbReference type="ARBA" id="ARBA00023315"/>
    </source>
</evidence>
<dbReference type="KEGG" id="tpal:117641366"/>
<dbReference type="GeneID" id="117641366"/>
<keyword evidence="6" id="KW-0812">Transmembrane</keyword>
<dbReference type="Pfam" id="PF01553">
    <property type="entry name" value="Acyltransferase"/>
    <property type="match status" value="1"/>
</dbReference>